<dbReference type="OrthoDB" id="505007at2"/>
<evidence type="ECO:0000313" key="2">
    <source>
        <dbReference type="Proteomes" id="UP000272706"/>
    </source>
</evidence>
<keyword evidence="2" id="KW-1185">Reference proteome</keyword>
<name>A0A3A5K3Q6_9HYPH</name>
<protein>
    <submittedName>
        <fullName evidence="1">Metal-dependent phosphohydrolase</fullName>
    </submittedName>
</protein>
<reference evidence="1 2" key="1">
    <citation type="submission" date="2018-09" db="EMBL/GenBank/DDBJ databases">
        <title>Mesorhizobium carmichaelinearum sp. nov. isolated from Carmichaelinea spp. root nodules in New Zealand.</title>
        <authorList>
            <person name="De Meyer S.E."/>
        </authorList>
    </citation>
    <scope>NUCLEOTIDE SEQUENCE [LARGE SCALE GENOMIC DNA]</scope>
    <source>
        <strain evidence="1 2">ICMP19557</strain>
    </source>
</reference>
<comment type="caution">
    <text evidence="1">The sequence shown here is derived from an EMBL/GenBank/DDBJ whole genome shotgun (WGS) entry which is preliminary data.</text>
</comment>
<dbReference type="AlphaFoldDB" id="A0A3A5K3Q6"/>
<sequence length="295" mass="32910">MLNPISIMADRLGDYLSELYLQYFSHRNSEYASYIGGAARLVLERIGNSNALYHNIEHTLMVTLAGQQIIRGRLLSESLTPDDWLHYTCALLVHDIGMVHGVCQGDTEDSFVINEAGDRHTPPRGASDAVLAPYHIERAKIYTRQRFASSKFINEERIVEAIEMTRFPVPNDPAYQVTNTEPALVRAADLIGQLADPFYHRKLPALFAEFSEIGMVEKLGCRTAADLGAIFTDFFTLQVEPYIGDAIRYLELTTEGKQWVANLHSNLFQSGHRPARIGPFPGVLQPTSASLSVVT</sequence>
<proteinExistence type="predicted"/>
<dbReference type="Gene3D" id="1.10.3210.10">
    <property type="entry name" value="Hypothetical protein af1432"/>
    <property type="match status" value="1"/>
</dbReference>
<keyword evidence="1" id="KW-0378">Hydrolase</keyword>
<dbReference type="SUPFAM" id="SSF109604">
    <property type="entry name" value="HD-domain/PDEase-like"/>
    <property type="match status" value="1"/>
</dbReference>
<accession>A0A3A5K3Q6</accession>
<evidence type="ECO:0000313" key="1">
    <source>
        <dbReference type="EMBL" id="RJT29804.1"/>
    </source>
</evidence>
<dbReference type="Proteomes" id="UP000272706">
    <property type="component" value="Unassembled WGS sequence"/>
</dbReference>
<gene>
    <name evidence="1" type="ORF">D3227_31435</name>
</gene>
<dbReference type="RefSeq" id="WP_120018081.1">
    <property type="nucleotide sequence ID" value="NZ_QZWZ01000040.1"/>
</dbReference>
<dbReference type="GO" id="GO:0016787">
    <property type="term" value="F:hydrolase activity"/>
    <property type="evidence" value="ECO:0007669"/>
    <property type="project" value="UniProtKB-KW"/>
</dbReference>
<organism evidence="1 2">
    <name type="scientific">Mesorhizobium waimense</name>
    <dbReference type="NCBI Taxonomy" id="1300307"/>
    <lineage>
        <taxon>Bacteria</taxon>
        <taxon>Pseudomonadati</taxon>
        <taxon>Pseudomonadota</taxon>
        <taxon>Alphaproteobacteria</taxon>
        <taxon>Hyphomicrobiales</taxon>
        <taxon>Phyllobacteriaceae</taxon>
        <taxon>Mesorhizobium</taxon>
    </lineage>
</organism>
<dbReference type="EMBL" id="QZWZ01000040">
    <property type="protein sequence ID" value="RJT29804.1"/>
    <property type="molecule type" value="Genomic_DNA"/>
</dbReference>